<organism evidence="1 2">
    <name type="scientific">Leuconostoc holzapfelii</name>
    <dbReference type="NCBI Taxonomy" id="434464"/>
    <lineage>
        <taxon>Bacteria</taxon>
        <taxon>Bacillati</taxon>
        <taxon>Bacillota</taxon>
        <taxon>Bacilli</taxon>
        <taxon>Lactobacillales</taxon>
        <taxon>Lactobacillaceae</taxon>
        <taxon>Leuconostoc</taxon>
    </lineage>
</organism>
<comment type="caution">
    <text evidence="1">The sequence shown here is derived from an EMBL/GenBank/DDBJ whole genome shotgun (WGS) entry which is preliminary data.</text>
</comment>
<gene>
    <name evidence="1" type="ORF">D0501_07560</name>
</gene>
<dbReference type="Proteomes" id="UP001525857">
    <property type="component" value="Unassembled WGS sequence"/>
</dbReference>
<proteinExistence type="predicted"/>
<accession>A0ABT2NX29</accession>
<evidence type="ECO:0000313" key="2">
    <source>
        <dbReference type="Proteomes" id="UP001525857"/>
    </source>
</evidence>
<sequence>MHKFYQRWQFWLYLVVVMSNIIEITYRKPFNISNWQSWLSVGIILLCSYNIYDDIKQPSASEQK</sequence>
<keyword evidence="2" id="KW-1185">Reference proteome</keyword>
<name>A0ABT2NX29_9LACO</name>
<reference evidence="1 2" key="1">
    <citation type="submission" date="2018-08" db="EMBL/GenBank/DDBJ databases">
        <title>Draft genome sequences of Leuconostoc spp. and Weissella spp. with biocontrol potential.</title>
        <authorList>
            <person name="Lo R."/>
            <person name="Ho V.T.T."/>
            <person name="Turner M.S."/>
        </authorList>
    </citation>
    <scope>NUCLEOTIDE SEQUENCE [LARGE SCALE GENOMIC DNA]</scope>
    <source>
        <strain evidence="1 2">733</strain>
    </source>
</reference>
<evidence type="ECO:0000313" key="1">
    <source>
        <dbReference type="EMBL" id="MCT8389922.1"/>
    </source>
</evidence>
<evidence type="ECO:0008006" key="3">
    <source>
        <dbReference type="Google" id="ProtNLM"/>
    </source>
</evidence>
<protein>
    <recommendedName>
        <fullName evidence="3">Holin</fullName>
    </recommendedName>
</protein>
<dbReference type="EMBL" id="QVOV01000008">
    <property type="protein sequence ID" value="MCT8389922.1"/>
    <property type="molecule type" value="Genomic_DNA"/>
</dbReference>